<keyword evidence="3" id="KW-0238">DNA-binding</keyword>
<dbReference type="NCBIfam" id="TIGR01766">
    <property type="entry name" value="IS200/IS605 family accessory protein TnpB-like domain"/>
    <property type="match status" value="1"/>
</dbReference>
<evidence type="ECO:0000256" key="3">
    <source>
        <dbReference type="ARBA" id="ARBA00023125"/>
    </source>
</evidence>
<sequence>MSIKHKSMFAIKRELKLNNVETSLMRGNAGFKRWVYNYGLDLIQSSWDFEDIKASDSKRLDTIKKVFTQVTMQKPEYAWMKLYPSTVYQSAFIDLKKAFERWRKGISGFPKKKSKKKGDSFTVYKTAGIYPVIGEPPLAFTNRVVINRGQRIKLPGLKELRLKERIDFICSSQTFTVSRTADRWFVAFMLDAQKIPPIIHPIEKIGVDLGVKILATCSDGTKYDMPITLQTAKTKLGKLQWHNRNKVLGNKNLKIRASKNAKKYYTRLARQHSKIANIRQDTTQKMTTDISRKAYVIRIEDLNVQGMKENHKLAQAVSNNCFYEIRRQLTYKQAHYGTRVELVDRWYPSSKTCSKCHHIQDMRLSDRIFNCQKCKHIQDRDENAATNLENTPPVQSTVGLTGT</sequence>
<dbReference type="EMBL" id="CP045226">
    <property type="protein sequence ID" value="QFS47291.1"/>
    <property type="molecule type" value="Genomic_DNA"/>
</dbReference>
<evidence type="ECO:0000313" key="8">
    <source>
        <dbReference type="Proteomes" id="UP000326678"/>
    </source>
</evidence>
<evidence type="ECO:0000259" key="5">
    <source>
        <dbReference type="Pfam" id="PF01385"/>
    </source>
</evidence>
<evidence type="ECO:0000313" key="7">
    <source>
        <dbReference type="EMBL" id="QFS47291.1"/>
    </source>
</evidence>
<evidence type="ECO:0000256" key="1">
    <source>
        <dbReference type="ARBA" id="ARBA00008761"/>
    </source>
</evidence>
<evidence type="ECO:0000256" key="4">
    <source>
        <dbReference type="ARBA" id="ARBA00023172"/>
    </source>
</evidence>
<dbReference type="GO" id="GO:0032196">
    <property type="term" value="P:transposition"/>
    <property type="evidence" value="ECO:0007669"/>
    <property type="project" value="UniProtKB-KW"/>
</dbReference>
<dbReference type="Proteomes" id="UP000326678">
    <property type="component" value="Chromosome Gxm1"/>
</dbReference>
<dbReference type="RefSeq" id="WP_225892207.1">
    <property type="nucleotide sequence ID" value="NZ_CP045226.1"/>
</dbReference>
<feature type="domain" description="Probable transposase IS891/IS1136/IS1341" evidence="5">
    <location>
        <begin position="197"/>
        <end position="310"/>
    </location>
</feature>
<accession>A0A5P8W475</accession>
<dbReference type="AlphaFoldDB" id="A0A5P8W475"/>
<proteinExistence type="inferred from homology"/>
<evidence type="ECO:0000259" key="6">
    <source>
        <dbReference type="Pfam" id="PF07282"/>
    </source>
</evidence>
<evidence type="ECO:0000256" key="2">
    <source>
        <dbReference type="ARBA" id="ARBA00022578"/>
    </source>
</evidence>
<protein>
    <submittedName>
        <fullName evidence="7">Putative transposase</fullName>
    </submittedName>
</protein>
<dbReference type="GO" id="GO:0006310">
    <property type="term" value="P:DNA recombination"/>
    <property type="evidence" value="ECO:0007669"/>
    <property type="project" value="UniProtKB-KW"/>
</dbReference>
<dbReference type="KEGG" id="nsh:GXM_04781"/>
<reference evidence="7 8" key="1">
    <citation type="submission" date="2019-10" db="EMBL/GenBank/DDBJ databases">
        <title>Genomic and transcriptomic insights into the perfect genentic adaptation of a filamentous nitrogen-fixing cyanobacterium to rice fields.</title>
        <authorList>
            <person name="Chen Z."/>
        </authorList>
    </citation>
    <scope>NUCLEOTIDE SEQUENCE [LARGE SCALE GENOMIC DNA]</scope>
    <source>
        <strain evidence="7">CCNUC1</strain>
    </source>
</reference>
<dbReference type="NCBIfam" id="NF040570">
    <property type="entry name" value="guided_TnpB"/>
    <property type="match status" value="1"/>
</dbReference>
<organism evidence="7 8">
    <name type="scientific">Nostoc sphaeroides CCNUC1</name>
    <dbReference type="NCBI Taxonomy" id="2653204"/>
    <lineage>
        <taxon>Bacteria</taxon>
        <taxon>Bacillati</taxon>
        <taxon>Cyanobacteriota</taxon>
        <taxon>Cyanophyceae</taxon>
        <taxon>Nostocales</taxon>
        <taxon>Nostocaceae</taxon>
        <taxon>Nostoc</taxon>
    </lineage>
</organism>
<dbReference type="InterPro" id="IPR010095">
    <property type="entry name" value="Cas12f1-like_TNB"/>
</dbReference>
<keyword evidence="4" id="KW-0233">DNA recombination</keyword>
<dbReference type="GO" id="GO:0003677">
    <property type="term" value="F:DNA binding"/>
    <property type="evidence" value="ECO:0007669"/>
    <property type="project" value="UniProtKB-KW"/>
</dbReference>
<dbReference type="Pfam" id="PF01385">
    <property type="entry name" value="OrfB_IS605"/>
    <property type="match status" value="1"/>
</dbReference>
<name>A0A5P8W475_9NOSO</name>
<comment type="similarity">
    <text evidence="1">In the C-terminal section; belongs to the transposase 35 family.</text>
</comment>
<feature type="domain" description="Cas12f1-like TNB" evidence="6">
    <location>
        <begin position="322"/>
        <end position="388"/>
    </location>
</feature>
<keyword evidence="2" id="KW-0815">Transposition</keyword>
<gene>
    <name evidence="7" type="ORF">GXM_04781</name>
</gene>
<dbReference type="Pfam" id="PF07282">
    <property type="entry name" value="Cas12f1-like_TNB"/>
    <property type="match status" value="1"/>
</dbReference>
<keyword evidence="8" id="KW-1185">Reference proteome</keyword>
<dbReference type="InterPro" id="IPR001959">
    <property type="entry name" value="Transposase"/>
</dbReference>